<dbReference type="VEuPathDB" id="FungiDB:GGTG_06294"/>
<feature type="transmembrane region" description="Helical" evidence="1">
    <location>
        <begin position="115"/>
        <end position="134"/>
    </location>
</feature>
<keyword evidence="1" id="KW-0812">Transmembrane</keyword>
<dbReference type="RefSeq" id="XP_009222374.1">
    <property type="nucleotide sequence ID" value="XM_009224110.1"/>
</dbReference>
<evidence type="ECO:0000256" key="1">
    <source>
        <dbReference type="SAM" id="Phobius"/>
    </source>
</evidence>
<dbReference type="AlphaFoldDB" id="J3NYE1"/>
<organism evidence="2">
    <name type="scientific">Gaeumannomyces tritici (strain R3-111a-1)</name>
    <name type="common">Wheat and barley take-all root rot fungus</name>
    <name type="synonym">Gaeumannomyces graminis var. tritici</name>
    <dbReference type="NCBI Taxonomy" id="644352"/>
    <lineage>
        <taxon>Eukaryota</taxon>
        <taxon>Fungi</taxon>
        <taxon>Dikarya</taxon>
        <taxon>Ascomycota</taxon>
        <taxon>Pezizomycotina</taxon>
        <taxon>Sordariomycetes</taxon>
        <taxon>Sordariomycetidae</taxon>
        <taxon>Magnaporthales</taxon>
        <taxon>Magnaporthaceae</taxon>
        <taxon>Gaeumannomyces</taxon>
    </lineage>
</organism>
<dbReference type="Proteomes" id="UP000006039">
    <property type="component" value="Unassembled WGS sequence"/>
</dbReference>
<reference evidence="4" key="1">
    <citation type="submission" date="2010-07" db="EMBL/GenBank/DDBJ databases">
        <title>The genome sequence of Gaeumannomyces graminis var. tritici strain R3-111a-1.</title>
        <authorList>
            <consortium name="The Broad Institute Genome Sequencing Platform"/>
            <person name="Ma L.-J."/>
            <person name="Dead R."/>
            <person name="Young S."/>
            <person name="Zeng Q."/>
            <person name="Koehrsen M."/>
            <person name="Alvarado L."/>
            <person name="Berlin A."/>
            <person name="Chapman S.B."/>
            <person name="Chen Z."/>
            <person name="Freedman E."/>
            <person name="Gellesch M."/>
            <person name="Goldberg J."/>
            <person name="Griggs A."/>
            <person name="Gujja S."/>
            <person name="Heilman E.R."/>
            <person name="Heiman D."/>
            <person name="Hepburn T."/>
            <person name="Howarth C."/>
            <person name="Jen D."/>
            <person name="Larson L."/>
            <person name="Mehta T."/>
            <person name="Neiman D."/>
            <person name="Pearson M."/>
            <person name="Roberts A."/>
            <person name="Saif S."/>
            <person name="Shea T."/>
            <person name="Shenoy N."/>
            <person name="Sisk P."/>
            <person name="Stolte C."/>
            <person name="Sykes S."/>
            <person name="Walk T."/>
            <person name="White J."/>
            <person name="Yandava C."/>
            <person name="Haas B."/>
            <person name="Nusbaum C."/>
            <person name="Birren B."/>
        </authorList>
    </citation>
    <scope>NUCLEOTIDE SEQUENCE [LARGE SCALE GENOMIC DNA]</scope>
    <source>
        <strain evidence="4">R3-111a-1</strain>
    </source>
</reference>
<accession>J3NYE1</accession>
<keyword evidence="4" id="KW-1185">Reference proteome</keyword>
<reference evidence="3" key="5">
    <citation type="submission" date="2018-04" db="UniProtKB">
        <authorList>
            <consortium name="EnsemblFungi"/>
        </authorList>
    </citation>
    <scope>IDENTIFICATION</scope>
    <source>
        <strain evidence="3">R3-111a-1</strain>
    </source>
</reference>
<reference evidence="2" key="2">
    <citation type="submission" date="2010-07" db="EMBL/GenBank/DDBJ databases">
        <authorList>
            <consortium name="The Broad Institute Genome Sequencing Platform"/>
            <consortium name="Broad Institute Genome Sequencing Center for Infectious Disease"/>
            <person name="Ma L.-J."/>
            <person name="Dead R."/>
            <person name="Young S."/>
            <person name="Zeng Q."/>
            <person name="Koehrsen M."/>
            <person name="Alvarado L."/>
            <person name="Berlin A."/>
            <person name="Chapman S.B."/>
            <person name="Chen Z."/>
            <person name="Freedman E."/>
            <person name="Gellesch M."/>
            <person name="Goldberg J."/>
            <person name="Griggs A."/>
            <person name="Gujja S."/>
            <person name="Heilman E.R."/>
            <person name="Heiman D."/>
            <person name="Hepburn T."/>
            <person name="Howarth C."/>
            <person name="Jen D."/>
            <person name="Larson L."/>
            <person name="Mehta T."/>
            <person name="Neiman D."/>
            <person name="Pearson M."/>
            <person name="Roberts A."/>
            <person name="Saif S."/>
            <person name="Shea T."/>
            <person name="Shenoy N."/>
            <person name="Sisk P."/>
            <person name="Stolte C."/>
            <person name="Sykes S."/>
            <person name="Walk T."/>
            <person name="White J."/>
            <person name="Yandava C."/>
            <person name="Haas B."/>
            <person name="Nusbaum C."/>
            <person name="Birren B."/>
        </authorList>
    </citation>
    <scope>NUCLEOTIDE SEQUENCE</scope>
    <source>
        <strain evidence="2">R3-111a-1</strain>
    </source>
</reference>
<proteinExistence type="predicted"/>
<dbReference type="HOGENOM" id="CLU_1815923_0_0_1"/>
<feature type="transmembrane region" description="Helical" evidence="1">
    <location>
        <begin position="40"/>
        <end position="61"/>
    </location>
</feature>
<evidence type="ECO:0000313" key="3">
    <source>
        <dbReference type="EnsemblFungi" id="EJT76374"/>
    </source>
</evidence>
<dbReference type="GeneID" id="20346752"/>
<keyword evidence="1" id="KW-0472">Membrane</keyword>
<reference evidence="2" key="3">
    <citation type="submission" date="2010-09" db="EMBL/GenBank/DDBJ databases">
        <title>Annotation of Gaeumannomyces graminis var. tritici R3-111a-1.</title>
        <authorList>
            <consortium name="The Broad Institute Genome Sequencing Platform"/>
            <person name="Ma L.-J."/>
            <person name="Dead R."/>
            <person name="Young S.K."/>
            <person name="Zeng Q."/>
            <person name="Gargeya S."/>
            <person name="Fitzgerald M."/>
            <person name="Haas B."/>
            <person name="Abouelleil A."/>
            <person name="Alvarado L."/>
            <person name="Arachchi H.M."/>
            <person name="Berlin A."/>
            <person name="Brown A."/>
            <person name="Chapman S.B."/>
            <person name="Chen Z."/>
            <person name="Dunbar C."/>
            <person name="Freedman E."/>
            <person name="Gearin G."/>
            <person name="Gellesch M."/>
            <person name="Goldberg J."/>
            <person name="Griggs A."/>
            <person name="Gujja S."/>
            <person name="Heiman D."/>
            <person name="Howarth C."/>
            <person name="Larson L."/>
            <person name="Lui A."/>
            <person name="MacDonald P.J.P."/>
            <person name="Mehta T."/>
            <person name="Montmayeur A."/>
            <person name="Murphy C."/>
            <person name="Neiman D."/>
            <person name="Pearson M."/>
            <person name="Priest M."/>
            <person name="Roberts A."/>
            <person name="Saif S."/>
            <person name="Shea T."/>
            <person name="Shenoy N."/>
            <person name="Sisk P."/>
            <person name="Stolte C."/>
            <person name="Sykes S."/>
            <person name="Yandava C."/>
            <person name="Wortman J."/>
            <person name="Nusbaum C."/>
            <person name="Birren B."/>
        </authorList>
    </citation>
    <scope>NUCLEOTIDE SEQUENCE</scope>
    <source>
        <strain evidence="2">R3-111a-1</strain>
    </source>
</reference>
<sequence length="142" mass="16760">MEPIVTIPALLLIYPDKVVNSILIFLLRKRRRFLRWPVKRALLLLIICNSVIFAHVFFVNINSGHNNKRKDYCAGGQISFNNCNDISVIRIALKPSFDIRIAPNKAFLEYAYPKVYFIKILFIFRFNLIFFYALRVKIEPFF</sequence>
<evidence type="ECO:0000313" key="4">
    <source>
        <dbReference type="Proteomes" id="UP000006039"/>
    </source>
</evidence>
<gene>
    <name evidence="3" type="primary">20346752</name>
    <name evidence="2" type="ORF">GGTG_06294</name>
</gene>
<keyword evidence="1" id="KW-1133">Transmembrane helix</keyword>
<protein>
    <submittedName>
        <fullName evidence="2 3">Uncharacterized protein</fullName>
    </submittedName>
</protein>
<reference evidence="3" key="4">
    <citation type="journal article" date="2015" name="G3 (Bethesda)">
        <title>Genome sequences of three phytopathogenic species of the Magnaporthaceae family of fungi.</title>
        <authorList>
            <person name="Okagaki L.H."/>
            <person name="Nunes C.C."/>
            <person name="Sailsbery J."/>
            <person name="Clay B."/>
            <person name="Brown D."/>
            <person name="John T."/>
            <person name="Oh Y."/>
            <person name="Young N."/>
            <person name="Fitzgerald M."/>
            <person name="Haas B.J."/>
            <person name="Zeng Q."/>
            <person name="Young S."/>
            <person name="Adiconis X."/>
            <person name="Fan L."/>
            <person name="Levin J.Z."/>
            <person name="Mitchell T.K."/>
            <person name="Okubara P.A."/>
            <person name="Farman M.L."/>
            <person name="Kohn L.M."/>
            <person name="Birren B."/>
            <person name="Ma L.-J."/>
            <person name="Dean R.A."/>
        </authorList>
    </citation>
    <scope>NUCLEOTIDE SEQUENCE</scope>
    <source>
        <strain evidence="3">R3-111a-1</strain>
    </source>
</reference>
<feature type="transmembrane region" description="Helical" evidence="1">
    <location>
        <begin position="6"/>
        <end position="28"/>
    </location>
</feature>
<dbReference type="EMBL" id="GL385397">
    <property type="protein sequence ID" value="EJT76374.1"/>
    <property type="molecule type" value="Genomic_DNA"/>
</dbReference>
<evidence type="ECO:0000313" key="2">
    <source>
        <dbReference type="EMBL" id="EJT76374.1"/>
    </source>
</evidence>
<name>J3NYE1_GAET3</name>
<dbReference type="EnsemblFungi" id="EJT76374">
    <property type="protein sequence ID" value="EJT76374"/>
    <property type="gene ID" value="GGTG_06294"/>
</dbReference>